<organism evidence="1 2">
    <name type="scientific">Plakobranchus ocellatus</name>
    <dbReference type="NCBI Taxonomy" id="259542"/>
    <lineage>
        <taxon>Eukaryota</taxon>
        <taxon>Metazoa</taxon>
        <taxon>Spiralia</taxon>
        <taxon>Lophotrochozoa</taxon>
        <taxon>Mollusca</taxon>
        <taxon>Gastropoda</taxon>
        <taxon>Heterobranchia</taxon>
        <taxon>Euthyneura</taxon>
        <taxon>Panpulmonata</taxon>
        <taxon>Sacoglossa</taxon>
        <taxon>Placobranchoidea</taxon>
        <taxon>Plakobranchidae</taxon>
        <taxon>Plakobranchus</taxon>
    </lineage>
</organism>
<proteinExistence type="predicted"/>
<dbReference type="Proteomes" id="UP000735302">
    <property type="component" value="Unassembled WGS sequence"/>
</dbReference>
<evidence type="ECO:0000313" key="1">
    <source>
        <dbReference type="EMBL" id="GFN95041.1"/>
    </source>
</evidence>
<sequence length="79" mass="8596">MCHSTFCQKDKYKHHSNPVETLSTTPLKLSQGLLSPIKLQSAARSAGKQAHSFPFVASAVTGCSTEFDPAFFHSQGNEK</sequence>
<dbReference type="EMBL" id="BLXT01002484">
    <property type="protein sequence ID" value="GFN95041.1"/>
    <property type="molecule type" value="Genomic_DNA"/>
</dbReference>
<evidence type="ECO:0000313" key="2">
    <source>
        <dbReference type="Proteomes" id="UP000735302"/>
    </source>
</evidence>
<protein>
    <submittedName>
        <fullName evidence="1">Uncharacterized protein</fullName>
    </submittedName>
</protein>
<keyword evidence="2" id="KW-1185">Reference proteome</keyword>
<gene>
    <name evidence="1" type="ORF">PoB_002154700</name>
</gene>
<dbReference type="AlphaFoldDB" id="A0AAV3ZI98"/>
<reference evidence="1 2" key="1">
    <citation type="journal article" date="2021" name="Elife">
        <title>Chloroplast acquisition without the gene transfer in kleptoplastic sea slugs, Plakobranchus ocellatus.</title>
        <authorList>
            <person name="Maeda T."/>
            <person name="Takahashi S."/>
            <person name="Yoshida T."/>
            <person name="Shimamura S."/>
            <person name="Takaki Y."/>
            <person name="Nagai Y."/>
            <person name="Toyoda A."/>
            <person name="Suzuki Y."/>
            <person name="Arimoto A."/>
            <person name="Ishii H."/>
            <person name="Satoh N."/>
            <person name="Nishiyama T."/>
            <person name="Hasebe M."/>
            <person name="Maruyama T."/>
            <person name="Minagawa J."/>
            <person name="Obokata J."/>
            <person name="Shigenobu S."/>
        </authorList>
    </citation>
    <scope>NUCLEOTIDE SEQUENCE [LARGE SCALE GENOMIC DNA]</scope>
</reference>
<name>A0AAV3ZI98_9GAST</name>
<accession>A0AAV3ZI98</accession>
<comment type="caution">
    <text evidence="1">The sequence shown here is derived from an EMBL/GenBank/DDBJ whole genome shotgun (WGS) entry which is preliminary data.</text>
</comment>